<organism evidence="3">
    <name type="scientific">Hexamita inflata</name>
    <dbReference type="NCBI Taxonomy" id="28002"/>
    <lineage>
        <taxon>Eukaryota</taxon>
        <taxon>Metamonada</taxon>
        <taxon>Diplomonadida</taxon>
        <taxon>Hexamitidae</taxon>
        <taxon>Hexamitinae</taxon>
        <taxon>Hexamita</taxon>
    </lineage>
</organism>
<dbReference type="EMBL" id="CATOUU010000686">
    <property type="protein sequence ID" value="CAI9940965.1"/>
    <property type="molecule type" value="Genomic_DNA"/>
</dbReference>
<gene>
    <name evidence="3" type="ORF">HINF_LOCUS28610</name>
    <name evidence="4" type="ORF">HINF_LOCUS51837</name>
</gene>
<evidence type="ECO:0000256" key="1">
    <source>
        <dbReference type="SAM" id="Coils"/>
    </source>
</evidence>
<feature type="coiled-coil region" evidence="1">
    <location>
        <begin position="236"/>
        <end position="324"/>
    </location>
</feature>
<comment type="caution">
    <text evidence="3">The sequence shown here is derived from an EMBL/GenBank/DDBJ whole genome shotgun (WGS) entry which is preliminary data.</text>
</comment>
<proteinExistence type="predicted"/>
<dbReference type="Proteomes" id="UP001642409">
    <property type="component" value="Unassembled WGS sequence"/>
</dbReference>
<evidence type="ECO:0000313" key="3">
    <source>
        <dbReference type="EMBL" id="CAI9940965.1"/>
    </source>
</evidence>
<feature type="region of interest" description="Disordered" evidence="2">
    <location>
        <begin position="123"/>
        <end position="147"/>
    </location>
</feature>
<sequence>MQQNQTQPESKQTNPNQTVNKKNMQQYMQNLLGEQPQPINTQSNKQAVYIKQSPKPKAIPQIEFKSEQPAQIAAPAEEQQTLDTIWFAPKSPSQALDQPEVQPAQPSNIKLNVQKSPFKQIPVNPVPSSPKQQITQETSVTKPDYKPSPPKLLDAELREFPSPARPLKPTAYMNYFSNSHPQVQTQTSVQLQTNLDEQIHFKQQIKRQQQIIDHLQNLINSDYKRNQKQAPKQPSLAELEDMNVHLKAENALLYKKLADVNKLTVSPAELQIIIQEEKMKNKMELLMKENEDLKIMQDEYELTVEHLEGQIREYQLVFEQLKKREKK</sequence>
<reference evidence="3" key="1">
    <citation type="submission" date="2023-06" db="EMBL/GenBank/DDBJ databases">
        <authorList>
            <person name="Kurt Z."/>
        </authorList>
    </citation>
    <scope>NUCLEOTIDE SEQUENCE</scope>
</reference>
<reference evidence="4 5" key="2">
    <citation type="submission" date="2024-07" db="EMBL/GenBank/DDBJ databases">
        <authorList>
            <person name="Akdeniz Z."/>
        </authorList>
    </citation>
    <scope>NUCLEOTIDE SEQUENCE [LARGE SCALE GENOMIC DNA]</scope>
</reference>
<evidence type="ECO:0000256" key="2">
    <source>
        <dbReference type="SAM" id="MobiDB-lite"/>
    </source>
</evidence>
<dbReference type="AlphaFoldDB" id="A0AA86PJL1"/>
<feature type="compositionally biased region" description="Polar residues" evidence="2">
    <location>
        <begin position="129"/>
        <end position="141"/>
    </location>
</feature>
<feature type="region of interest" description="Disordered" evidence="2">
    <location>
        <begin position="66"/>
        <end position="105"/>
    </location>
</feature>
<name>A0AA86PJL1_9EUKA</name>
<evidence type="ECO:0000313" key="4">
    <source>
        <dbReference type="EMBL" id="CAL6065432.1"/>
    </source>
</evidence>
<dbReference type="EMBL" id="CAXDID020000255">
    <property type="protein sequence ID" value="CAL6065432.1"/>
    <property type="molecule type" value="Genomic_DNA"/>
</dbReference>
<accession>A0AA86PJL1</accession>
<protein>
    <submittedName>
        <fullName evidence="4">Hypothetical_protein</fullName>
    </submittedName>
</protein>
<keyword evidence="1" id="KW-0175">Coiled coil</keyword>
<feature type="region of interest" description="Disordered" evidence="2">
    <location>
        <begin position="1"/>
        <end position="24"/>
    </location>
</feature>
<keyword evidence="5" id="KW-1185">Reference proteome</keyword>
<evidence type="ECO:0000313" key="5">
    <source>
        <dbReference type="Proteomes" id="UP001642409"/>
    </source>
</evidence>
<feature type="compositionally biased region" description="Low complexity" evidence="2">
    <location>
        <begin position="67"/>
        <end position="79"/>
    </location>
</feature>